<evidence type="ECO:0000256" key="1">
    <source>
        <dbReference type="SAM" id="MobiDB-lite"/>
    </source>
</evidence>
<dbReference type="AlphaFoldDB" id="A0A6J5F4K9"/>
<gene>
    <name evidence="2" type="ORF">LMG29739_06313</name>
</gene>
<proteinExistence type="predicted"/>
<organism evidence="2 3">
    <name type="scientific">Paraburkholderia solisilvae</name>
    <dbReference type="NCBI Taxonomy" id="624376"/>
    <lineage>
        <taxon>Bacteria</taxon>
        <taxon>Pseudomonadati</taxon>
        <taxon>Pseudomonadota</taxon>
        <taxon>Betaproteobacteria</taxon>
        <taxon>Burkholderiales</taxon>
        <taxon>Burkholderiaceae</taxon>
        <taxon>Paraburkholderia</taxon>
    </lineage>
</organism>
<feature type="compositionally biased region" description="Low complexity" evidence="1">
    <location>
        <begin position="87"/>
        <end position="97"/>
    </location>
</feature>
<accession>A0A6J5F4K9</accession>
<keyword evidence="3" id="KW-1185">Reference proteome</keyword>
<feature type="compositionally biased region" description="Pro residues" evidence="1">
    <location>
        <begin position="114"/>
        <end position="131"/>
    </location>
</feature>
<feature type="region of interest" description="Disordered" evidence="1">
    <location>
        <begin position="1"/>
        <end position="41"/>
    </location>
</feature>
<name>A0A6J5F4K9_9BURK</name>
<evidence type="ECO:0000313" key="3">
    <source>
        <dbReference type="Proteomes" id="UP000494329"/>
    </source>
</evidence>
<dbReference type="Proteomes" id="UP000494329">
    <property type="component" value="Unassembled WGS sequence"/>
</dbReference>
<evidence type="ECO:0000313" key="2">
    <source>
        <dbReference type="EMBL" id="CAB3772671.1"/>
    </source>
</evidence>
<reference evidence="2 3" key="1">
    <citation type="submission" date="2020-04" db="EMBL/GenBank/DDBJ databases">
        <authorList>
            <person name="De Canck E."/>
        </authorList>
    </citation>
    <scope>NUCLEOTIDE SEQUENCE [LARGE SCALE GENOMIC DNA]</scope>
    <source>
        <strain evidence="2 3">LMG 29739</strain>
    </source>
</reference>
<feature type="region of interest" description="Disordered" evidence="1">
    <location>
        <begin position="82"/>
        <end position="144"/>
    </location>
</feature>
<dbReference type="EMBL" id="CADIKF010000104">
    <property type="protein sequence ID" value="CAB3772671.1"/>
    <property type="molecule type" value="Genomic_DNA"/>
</dbReference>
<sequence>MTAQSASGTLASYMSANGKGSLTTDDLYKLSQNTNGNTPPAVSQAANYMLQNPSVYKQIETHDVGGADGKSGVGNFQWAAQGGLGAAGNTPGAGSTPSTPPPPYSSGAPGAGSAPPPYSATPPAGSAPPPYAGATSGAGQMNTQSASGTLASYMNANGKGSLTTDDLYKLSQNTNGNTPPAVSQAANYMLQNPSVYNQIETHDVGGADGKSGVGNFQWAAQGGLNASGVA</sequence>
<protein>
    <submittedName>
        <fullName evidence="2">Uncharacterized protein</fullName>
    </submittedName>
</protein>